<evidence type="ECO:0000256" key="1">
    <source>
        <dbReference type="SAM" id="SignalP"/>
    </source>
</evidence>
<accession>A0A0C9R566</accession>
<feature type="chain" id="PRO_5002201608" description="Secreted protein" evidence="1">
    <location>
        <begin position="24"/>
        <end position="130"/>
    </location>
</feature>
<evidence type="ECO:0000313" key="2">
    <source>
        <dbReference type="EMBL" id="JAG92060.1"/>
    </source>
</evidence>
<name>A0A0C9R566_AMBAM</name>
<protein>
    <recommendedName>
        <fullName evidence="3">Secreted protein</fullName>
    </recommendedName>
</protein>
<sequence>MAALKIIISFCAISFHALILSSSETRLRQMTSPEKGCPWVSQESFMFLPNDTSLLGLYCALGNGETYEKARDISASHVWVGMLLILKNKQCRVCCARGNDSGSIYYSVLQKGPSIFCKKNIKRRAKPAIP</sequence>
<proteinExistence type="evidence at transcript level"/>
<evidence type="ECO:0008006" key="3">
    <source>
        <dbReference type="Google" id="ProtNLM"/>
    </source>
</evidence>
<feature type="signal peptide" evidence="1">
    <location>
        <begin position="1"/>
        <end position="23"/>
    </location>
</feature>
<keyword evidence="1" id="KW-0732">Signal</keyword>
<organism evidence="2">
    <name type="scientific">Amblyomma americanum</name>
    <name type="common">Lone star tick</name>
    <dbReference type="NCBI Taxonomy" id="6943"/>
    <lineage>
        <taxon>Eukaryota</taxon>
        <taxon>Metazoa</taxon>
        <taxon>Ecdysozoa</taxon>
        <taxon>Arthropoda</taxon>
        <taxon>Chelicerata</taxon>
        <taxon>Arachnida</taxon>
        <taxon>Acari</taxon>
        <taxon>Parasitiformes</taxon>
        <taxon>Ixodida</taxon>
        <taxon>Ixodoidea</taxon>
        <taxon>Ixodidae</taxon>
        <taxon>Amblyomminae</taxon>
        <taxon>Amblyomma</taxon>
    </lineage>
</organism>
<dbReference type="EMBL" id="GBZX01000680">
    <property type="protein sequence ID" value="JAG92060.1"/>
    <property type="molecule type" value="mRNA"/>
</dbReference>
<reference evidence="2" key="1">
    <citation type="journal article" date="2015" name="PLoS ONE">
        <title>An Insight into the Sialome of the Lone Star Tick, Amblyomma americanum, with a Glimpse on Its Time Dependent Gene Expression.</title>
        <authorList>
            <person name="Karim S."/>
            <person name="Ribeiro J.M."/>
        </authorList>
    </citation>
    <scope>NUCLEOTIDE SEQUENCE</scope>
    <source>
        <tissue evidence="2">Salivary gland</tissue>
    </source>
</reference>
<dbReference type="AlphaFoldDB" id="A0A0C9R566"/>